<dbReference type="RefSeq" id="WP_105391481.1">
    <property type="nucleotide sequence ID" value="NZ_PUIQ01000021.1"/>
</dbReference>
<keyword evidence="4" id="KW-0238">DNA-binding</keyword>
<keyword evidence="2" id="KW-0067">ATP-binding</keyword>
<keyword evidence="5" id="KW-0804">Transcription</keyword>
<dbReference type="Proteomes" id="UP000238206">
    <property type="component" value="Unassembled WGS sequence"/>
</dbReference>
<evidence type="ECO:0000256" key="3">
    <source>
        <dbReference type="ARBA" id="ARBA00023015"/>
    </source>
</evidence>
<dbReference type="PROSITE" id="PS00676">
    <property type="entry name" value="SIGMA54_INTERACT_2"/>
    <property type="match status" value="1"/>
</dbReference>
<dbReference type="AlphaFoldDB" id="A0A2S8IQQ4"/>
<dbReference type="Gene3D" id="3.40.50.300">
    <property type="entry name" value="P-loop containing nucleotide triphosphate hydrolases"/>
    <property type="match status" value="1"/>
</dbReference>
<dbReference type="Pfam" id="PF00158">
    <property type="entry name" value="Sigma54_activat"/>
    <property type="match status" value="1"/>
</dbReference>
<dbReference type="PANTHER" id="PTHR32071">
    <property type="entry name" value="TRANSCRIPTIONAL REGULATORY PROTEIN"/>
    <property type="match status" value="1"/>
</dbReference>
<evidence type="ECO:0000313" key="7">
    <source>
        <dbReference type="EMBL" id="PQP17055.1"/>
    </source>
</evidence>
<comment type="caution">
    <text evidence="7">The sequence shown here is derived from an EMBL/GenBank/DDBJ whole genome shotgun (WGS) entry which is preliminary data.</text>
</comment>
<keyword evidence="3" id="KW-0805">Transcription regulation</keyword>
<dbReference type="InterPro" id="IPR002197">
    <property type="entry name" value="HTH_Fis"/>
</dbReference>
<accession>A0A2S8IQQ4</accession>
<dbReference type="PROSITE" id="PS50045">
    <property type="entry name" value="SIGMA54_INTERACT_4"/>
    <property type="match status" value="1"/>
</dbReference>
<dbReference type="PROSITE" id="PS00688">
    <property type="entry name" value="SIGMA54_INTERACT_3"/>
    <property type="match status" value="1"/>
</dbReference>
<dbReference type="GO" id="GO:0006355">
    <property type="term" value="P:regulation of DNA-templated transcription"/>
    <property type="evidence" value="ECO:0007669"/>
    <property type="project" value="InterPro"/>
</dbReference>
<evidence type="ECO:0000259" key="6">
    <source>
        <dbReference type="PROSITE" id="PS50045"/>
    </source>
</evidence>
<protein>
    <submittedName>
        <fullName evidence="7">Sigma-54-dependent Fis family transcriptional regulator</fullName>
    </submittedName>
</protein>
<dbReference type="FunFam" id="3.40.50.300:FF:000006">
    <property type="entry name" value="DNA-binding transcriptional regulator NtrC"/>
    <property type="match status" value="1"/>
</dbReference>
<dbReference type="InterPro" id="IPR009057">
    <property type="entry name" value="Homeodomain-like_sf"/>
</dbReference>
<evidence type="ECO:0000256" key="1">
    <source>
        <dbReference type="ARBA" id="ARBA00022741"/>
    </source>
</evidence>
<dbReference type="InterPro" id="IPR025662">
    <property type="entry name" value="Sigma_54_int_dom_ATP-bd_1"/>
</dbReference>
<dbReference type="Gene3D" id="1.10.10.60">
    <property type="entry name" value="Homeodomain-like"/>
    <property type="match status" value="1"/>
</dbReference>
<evidence type="ECO:0000313" key="8">
    <source>
        <dbReference type="Proteomes" id="UP000238206"/>
    </source>
</evidence>
<dbReference type="InterPro" id="IPR058031">
    <property type="entry name" value="AAA_lid_NorR"/>
</dbReference>
<dbReference type="InterPro" id="IPR003593">
    <property type="entry name" value="AAA+_ATPase"/>
</dbReference>
<feature type="domain" description="Sigma-54 factor interaction" evidence="6">
    <location>
        <begin position="14"/>
        <end position="243"/>
    </location>
</feature>
<dbReference type="InterPro" id="IPR025944">
    <property type="entry name" value="Sigma_54_int_dom_CS"/>
</dbReference>
<dbReference type="PANTHER" id="PTHR32071:SF122">
    <property type="entry name" value="SIGMA FACTOR"/>
    <property type="match status" value="1"/>
</dbReference>
<dbReference type="EMBL" id="PUIQ01000021">
    <property type="protein sequence ID" value="PQP17055.1"/>
    <property type="molecule type" value="Genomic_DNA"/>
</dbReference>
<dbReference type="SUPFAM" id="SSF46689">
    <property type="entry name" value="Homeodomain-like"/>
    <property type="match status" value="1"/>
</dbReference>
<dbReference type="GO" id="GO:0043565">
    <property type="term" value="F:sequence-specific DNA binding"/>
    <property type="evidence" value="ECO:0007669"/>
    <property type="project" value="InterPro"/>
</dbReference>
<dbReference type="InterPro" id="IPR002078">
    <property type="entry name" value="Sigma_54_int"/>
</dbReference>
<dbReference type="PROSITE" id="PS00675">
    <property type="entry name" value="SIGMA54_INTERACT_1"/>
    <property type="match status" value="1"/>
</dbReference>
<evidence type="ECO:0000256" key="2">
    <source>
        <dbReference type="ARBA" id="ARBA00022840"/>
    </source>
</evidence>
<proteinExistence type="predicted"/>
<dbReference type="GO" id="GO:0005524">
    <property type="term" value="F:ATP binding"/>
    <property type="evidence" value="ECO:0007669"/>
    <property type="project" value="UniProtKB-KW"/>
</dbReference>
<gene>
    <name evidence="7" type="ORF">C5615_17920</name>
</gene>
<dbReference type="SMART" id="SM00382">
    <property type="entry name" value="AAA"/>
    <property type="match status" value="1"/>
</dbReference>
<dbReference type="Pfam" id="PF25601">
    <property type="entry name" value="AAA_lid_14"/>
    <property type="match status" value="1"/>
</dbReference>
<evidence type="ECO:0000256" key="5">
    <source>
        <dbReference type="ARBA" id="ARBA00023163"/>
    </source>
</evidence>
<dbReference type="SUPFAM" id="SSF52540">
    <property type="entry name" value="P-loop containing nucleoside triphosphate hydrolases"/>
    <property type="match status" value="1"/>
</dbReference>
<name>A0A2S8IQQ4_BURCE</name>
<evidence type="ECO:0000256" key="4">
    <source>
        <dbReference type="ARBA" id="ARBA00023125"/>
    </source>
</evidence>
<dbReference type="PRINTS" id="PR01590">
    <property type="entry name" value="HTHFIS"/>
</dbReference>
<dbReference type="Pfam" id="PF02954">
    <property type="entry name" value="HTH_8"/>
    <property type="match status" value="1"/>
</dbReference>
<organism evidence="7 8">
    <name type="scientific">Burkholderia cepacia</name>
    <name type="common">Pseudomonas cepacia</name>
    <dbReference type="NCBI Taxonomy" id="292"/>
    <lineage>
        <taxon>Bacteria</taxon>
        <taxon>Pseudomonadati</taxon>
        <taxon>Pseudomonadota</taxon>
        <taxon>Betaproteobacteria</taxon>
        <taxon>Burkholderiales</taxon>
        <taxon>Burkholderiaceae</taxon>
        <taxon>Burkholderia</taxon>
        <taxon>Burkholderia cepacia complex</taxon>
    </lineage>
</organism>
<dbReference type="Gene3D" id="1.10.8.60">
    <property type="match status" value="1"/>
</dbReference>
<reference evidence="7 8" key="1">
    <citation type="submission" date="2018-02" db="EMBL/GenBank/DDBJ databases">
        <title>Draft genome sequencing of Burkholderia cepacia Y14-15.</title>
        <authorList>
            <person name="Zheng B.-X."/>
        </authorList>
    </citation>
    <scope>NUCLEOTIDE SEQUENCE [LARGE SCALE GENOMIC DNA]</scope>
    <source>
        <strain evidence="7 8">Y14-15</strain>
    </source>
</reference>
<sequence>MSTTGSIQATSLGLHGTSPAMADLRRYLAKVAQTDTTVLVTGETGTGKERVAAAVHRLSARTGKPFIAVNCAAVPDSLFESEMFGHERGAFTSAQNAFPGRFVEADGGTLFLDEVSEMPPAVQAKLLRLLEDRTVMPVGSLRRRAVDVRIVAASNERLEDLVAERRFRPDLFYRLNVARIEIPPLRERPEDIASIVDHFVAEHNQRRAMRVGRPDPALLECMRHYPWPGNVRELRNLVEALFIDAPEGRPFGLGDLPPAFRRLFVQDFSAGEHERERLVSVLRQTNWNKMEAARQMNWSRMTLYRKLAKYNLDAGNTASV</sequence>
<dbReference type="InterPro" id="IPR027417">
    <property type="entry name" value="P-loop_NTPase"/>
</dbReference>
<dbReference type="CDD" id="cd00009">
    <property type="entry name" value="AAA"/>
    <property type="match status" value="1"/>
</dbReference>
<dbReference type="InterPro" id="IPR025943">
    <property type="entry name" value="Sigma_54_int_dom_ATP-bd_2"/>
</dbReference>
<keyword evidence="1" id="KW-0547">Nucleotide-binding</keyword>